<reference evidence="2 3" key="1">
    <citation type="submission" date="2018-11" db="EMBL/GenBank/DDBJ databases">
        <authorList>
            <person name="Mardanov A.V."/>
            <person name="Ravin N.V."/>
            <person name="Dedysh S.N."/>
        </authorList>
    </citation>
    <scope>NUCLEOTIDE SEQUENCE [LARGE SCALE GENOMIC DNA]</scope>
    <source>
        <strain evidence="2 3">AF10</strain>
    </source>
</reference>
<evidence type="ECO:0000256" key="1">
    <source>
        <dbReference type="SAM" id="MobiDB-lite"/>
    </source>
</evidence>
<dbReference type="EMBL" id="RDSM01000001">
    <property type="protein sequence ID" value="RXH57145.1"/>
    <property type="molecule type" value="Genomic_DNA"/>
</dbReference>
<accession>A0A4Q0T0P2</accession>
<dbReference type="OrthoDB" id="113925at2"/>
<protein>
    <recommendedName>
        <fullName evidence="4">VWFA domain-containing protein</fullName>
    </recommendedName>
</protein>
<reference evidence="3" key="2">
    <citation type="submission" date="2019-02" db="EMBL/GenBank/DDBJ databases">
        <title>Granulicella sibirica sp. nov., a psychrotolerant acidobacterium isolated from an organic soil layer in forested tundra, West Siberia.</title>
        <authorList>
            <person name="Oshkin I.Y."/>
            <person name="Kulichevskaya I.S."/>
            <person name="Rijpstra W.I.C."/>
            <person name="Sinninghe Damste J.S."/>
            <person name="Rakitin A.L."/>
            <person name="Ravin N.V."/>
            <person name="Dedysh S.N."/>
        </authorList>
    </citation>
    <scope>NUCLEOTIDE SEQUENCE [LARGE SCALE GENOMIC DNA]</scope>
    <source>
        <strain evidence="3">AF10</strain>
    </source>
</reference>
<sequence>MLILLLAPFLRAQEPTPGEAPIATLHAYADLIQIPVLVLDHDRRSTPKFDPRRFTITLDAGRPFRPTYIRTEGDDPINLAILLDVRDFSRDAFPEIDKAIARLAPLSLHPRDQVTIYTLDCSLIHTHSLSPEDPALLGHTVDAALQSWRSRDHQQKGSGCPHPIGLWDTISYLSEQLGSTSGRRVIIAISSGIDHGSRLTWNEARTHATASAVSVFGIRYQPTDSFGRFLDPASAVGEPGFFRSLSELSGGIVLNSKNDDMPDTLKHVIQMIRERYIVEFPRPRTVTAGAHQILVFIAKSNALIRPGGISVPLPDPETFTNPAAPPPDPEKTPDVGTRRILLPNPTADEP</sequence>
<proteinExistence type="predicted"/>
<gene>
    <name evidence="2" type="ORF">GRAN_0455</name>
</gene>
<comment type="caution">
    <text evidence="2">The sequence shown here is derived from an EMBL/GenBank/DDBJ whole genome shotgun (WGS) entry which is preliminary data.</text>
</comment>
<feature type="region of interest" description="Disordered" evidence="1">
    <location>
        <begin position="313"/>
        <end position="350"/>
    </location>
</feature>
<evidence type="ECO:0008006" key="4">
    <source>
        <dbReference type="Google" id="ProtNLM"/>
    </source>
</evidence>
<evidence type="ECO:0000313" key="2">
    <source>
        <dbReference type="EMBL" id="RXH57145.1"/>
    </source>
</evidence>
<dbReference type="RefSeq" id="WP_128911361.1">
    <property type="nucleotide sequence ID" value="NZ_RDSM01000001.1"/>
</dbReference>
<feature type="compositionally biased region" description="Basic and acidic residues" evidence="1">
    <location>
        <begin position="328"/>
        <end position="337"/>
    </location>
</feature>
<dbReference type="AlphaFoldDB" id="A0A4Q0T0P2"/>
<dbReference type="Proteomes" id="UP000289437">
    <property type="component" value="Unassembled WGS sequence"/>
</dbReference>
<keyword evidence="3" id="KW-1185">Reference proteome</keyword>
<evidence type="ECO:0000313" key="3">
    <source>
        <dbReference type="Proteomes" id="UP000289437"/>
    </source>
</evidence>
<organism evidence="2 3">
    <name type="scientific">Granulicella sibirica</name>
    <dbReference type="NCBI Taxonomy" id="2479048"/>
    <lineage>
        <taxon>Bacteria</taxon>
        <taxon>Pseudomonadati</taxon>
        <taxon>Acidobacteriota</taxon>
        <taxon>Terriglobia</taxon>
        <taxon>Terriglobales</taxon>
        <taxon>Acidobacteriaceae</taxon>
        <taxon>Granulicella</taxon>
    </lineage>
</organism>
<name>A0A4Q0T0P2_9BACT</name>